<dbReference type="Proteomes" id="UP001054252">
    <property type="component" value="Unassembled WGS sequence"/>
</dbReference>
<dbReference type="EMBL" id="BPVZ01000196">
    <property type="protein sequence ID" value="GKV45620.1"/>
    <property type="molecule type" value="Genomic_DNA"/>
</dbReference>
<protein>
    <submittedName>
        <fullName evidence="1">Uncharacterized protein</fullName>
    </submittedName>
</protein>
<evidence type="ECO:0000313" key="2">
    <source>
        <dbReference type="Proteomes" id="UP001054252"/>
    </source>
</evidence>
<evidence type="ECO:0000313" key="1">
    <source>
        <dbReference type="EMBL" id="GKV45620.1"/>
    </source>
</evidence>
<gene>
    <name evidence="1" type="ORF">SLEP1_g52682</name>
</gene>
<name>A0AAV5M768_9ROSI</name>
<comment type="caution">
    <text evidence="1">The sequence shown here is derived from an EMBL/GenBank/DDBJ whole genome shotgun (WGS) entry which is preliminary data.</text>
</comment>
<proteinExistence type="predicted"/>
<reference evidence="1 2" key="1">
    <citation type="journal article" date="2021" name="Commun. Biol.">
        <title>The genome of Shorea leprosula (Dipterocarpaceae) highlights the ecological relevance of drought in aseasonal tropical rainforests.</title>
        <authorList>
            <person name="Ng K.K.S."/>
            <person name="Kobayashi M.J."/>
            <person name="Fawcett J.A."/>
            <person name="Hatakeyama M."/>
            <person name="Paape T."/>
            <person name="Ng C.H."/>
            <person name="Ang C.C."/>
            <person name="Tnah L.H."/>
            <person name="Lee C.T."/>
            <person name="Nishiyama T."/>
            <person name="Sese J."/>
            <person name="O'Brien M.J."/>
            <person name="Copetti D."/>
            <person name="Mohd Noor M.I."/>
            <person name="Ong R.C."/>
            <person name="Putra M."/>
            <person name="Sireger I.Z."/>
            <person name="Indrioko S."/>
            <person name="Kosugi Y."/>
            <person name="Izuno A."/>
            <person name="Isagi Y."/>
            <person name="Lee S.L."/>
            <person name="Shimizu K.K."/>
        </authorList>
    </citation>
    <scope>NUCLEOTIDE SEQUENCE [LARGE SCALE GENOMIC DNA]</scope>
    <source>
        <strain evidence="1">214</strain>
    </source>
</reference>
<sequence>MINEKLKKAKDLVEKGIIDEVQKVLEEAEALKKLPARQEPVLDSSKYTLLMFALPIKSYRFVTFVEHFCMFMRAGFWAQFYEDNFCSYIIDRRLQIILEQTSFRLYGNP</sequence>
<keyword evidence="2" id="KW-1185">Reference proteome</keyword>
<accession>A0AAV5M768</accession>
<organism evidence="1 2">
    <name type="scientific">Rubroshorea leprosula</name>
    <dbReference type="NCBI Taxonomy" id="152421"/>
    <lineage>
        <taxon>Eukaryota</taxon>
        <taxon>Viridiplantae</taxon>
        <taxon>Streptophyta</taxon>
        <taxon>Embryophyta</taxon>
        <taxon>Tracheophyta</taxon>
        <taxon>Spermatophyta</taxon>
        <taxon>Magnoliopsida</taxon>
        <taxon>eudicotyledons</taxon>
        <taxon>Gunneridae</taxon>
        <taxon>Pentapetalae</taxon>
        <taxon>rosids</taxon>
        <taxon>malvids</taxon>
        <taxon>Malvales</taxon>
        <taxon>Dipterocarpaceae</taxon>
        <taxon>Rubroshorea</taxon>
    </lineage>
</organism>
<dbReference type="AlphaFoldDB" id="A0AAV5M768"/>